<reference evidence="2" key="1">
    <citation type="submission" date="2020-06" db="EMBL/GenBank/DDBJ databases">
        <title>Draft genomic sequecing of Geomonas sp. Red745.</title>
        <authorList>
            <person name="Itoh H."/>
            <person name="Xu Z.X."/>
            <person name="Ushijima N."/>
            <person name="Masuda Y."/>
            <person name="Shiratori Y."/>
            <person name="Senoo K."/>
        </authorList>
    </citation>
    <scope>NUCLEOTIDE SEQUENCE [LARGE SCALE GENOMIC DNA]</scope>
    <source>
        <strain evidence="2">Red745</strain>
    </source>
</reference>
<organism evidence="1 2">
    <name type="scientific">Geomonas limicola</name>
    <dbReference type="NCBI Taxonomy" id="2740186"/>
    <lineage>
        <taxon>Bacteria</taxon>
        <taxon>Pseudomonadati</taxon>
        <taxon>Thermodesulfobacteriota</taxon>
        <taxon>Desulfuromonadia</taxon>
        <taxon>Geobacterales</taxon>
        <taxon>Geobacteraceae</taxon>
        <taxon>Geomonas</taxon>
    </lineage>
</organism>
<accession>A0A6V8N8I0</accession>
<evidence type="ECO:0008006" key="3">
    <source>
        <dbReference type="Google" id="ProtNLM"/>
    </source>
</evidence>
<gene>
    <name evidence="1" type="ORF">GMLC_23900</name>
</gene>
<evidence type="ECO:0000313" key="2">
    <source>
        <dbReference type="Proteomes" id="UP000587586"/>
    </source>
</evidence>
<evidence type="ECO:0000313" key="1">
    <source>
        <dbReference type="EMBL" id="GFO68811.1"/>
    </source>
</evidence>
<comment type="caution">
    <text evidence="1">The sequence shown here is derived from an EMBL/GenBank/DDBJ whole genome shotgun (WGS) entry which is preliminary data.</text>
</comment>
<proteinExistence type="predicted"/>
<dbReference type="NCBIfam" id="NF012211">
    <property type="entry name" value="tand_rpt_95"/>
    <property type="match status" value="4"/>
</dbReference>
<sequence>MKESTSTLRHQGVLGRLLGTLFSVALLLGVLSGSAGAALKAVGPIDPLTSLPAFYQDLSNLALQPCLDQNGFCILPPPFDPLTSVPLSPITTTGPINDTNLPAEGFYYSAGALMNIEGGEKARLDFVLEYAFLSGVAPTLGQTFLRTDLAKMSKGLLTPNSTYRVTHPYGSFTFRSDATGNSINNGPNGVTVRLEDQVGVNADYFPPLFQAAPNTNMGPYLRPADGIFPTALVNGQTHTYIGDAVTPVPVAGGPNGNIFRIDRLDALGNPVPGASWFTNLWTLAGRVFTDPIASPMTLNRATYARDATSQQVDIFASAERAAILTISGTGIASTTLDQDVPNTGKFFLHLPVQALPGNLTITNSLDLPLIPRPVALVDEVNITESFYNPNTRNITVRAASRDKLAPLPTLSVPAFAAPNALDATGTVILPLPLNTIPPQNITVVSSNGGTATSPVSVVVPPAPPVAVDDSATAALNTPIIIDVLINDLSAAQLDPATVTIVTAAANGTTVVAPNGSVIFTPANNFSGTTSFGYDVMDSFGQRSNTATVTVSVLSPPAPTTLADAASTTQDIPVTINVLANDSGVINPASVLISTPSANGTAVANQNGTITFTPAAGFSGVTSFAYTVASLAAQPLTSQPATVTVTVIPPAAPPAPVANPDSASTLAGSVVTIPVLANDTIGAPGVIDTASVQIATPSANGSATANANGTVSFTPAAGFTGATSFSYTVANTSVPALRSNAATVTVTVNAPAPAPVANNDTATTTAGTAVTSAVLANDTIAPPGVINTGSVQIVSQSANGTAVANATGTITFTPAAGFTGATSYSYNVANNSVPPLRSNTATVTVTVNALATQTIQVTRAQFTLSSASWRIDGTLTPAPPAGTTLSIYNSALVGGSVLIGNLSVATNGSFTWSSPNGSAQPNAARRISIQSNQNPATKLENITVTVR</sequence>
<name>A0A6V8N8I0_9BACT</name>
<dbReference type="Proteomes" id="UP000587586">
    <property type="component" value="Unassembled WGS sequence"/>
</dbReference>
<dbReference type="Pfam" id="PF17963">
    <property type="entry name" value="Big_9"/>
    <property type="match status" value="4"/>
</dbReference>
<dbReference type="Gene3D" id="2.60.40.2810">
    <property type="match status" value="2"/>
</dbReference>
<dbReference type="AlphaFoldDB" id="A0A6V8N8I0"/>
<dbReference type="Gene3D" id="2.60.40.3440">
    <property type="match status" value="2"/>
</dbReference>
<protein>
    <recommendedName>
        <fullName evidence="3">Tandem-95 repeat protein</fullName>
    </recommendedName>
</protein>
<keyword evidence="2" id="KW-1185">Reference proteome</keyword>
<dbReference type="EMBL" id="BLXZ01000004">
    <property type="protein sequence ID" value="GFO68811.1"/>
    <property type="molecule type" value="Genomic_DNA"/>
</dbReference>
<dbReference type="RefSeq" id="WP_183361358.1">
    <property type="nucleotide sequence ID" value="NZ_BLXZ01000004.1"/>
</dbReference>